<dbReference type="RefSeq" id="WP_054062766.1">
    <property type="nucleotide sequence ID" value="NZ_JSYZ01000007.1"/>
</dbReference>
<dbReference type="SUPFAM" id="SSF55073">
    <property type="entry name" value="Nucleotide cyclase"/>
    <property type="match status" value="1"/>
</dbReference>
<keyword evidence="8" id="KW-1185">Reference proteome</keyword>
<feature type="transmembrane region" description="Helical" evidence="5">
    <location>
        <begin position="150"/>
        <end position="168"/>
    </location>
</feature>
<feature type="domain" description="GGDEF" evidence="6">
    <location>
        <begin position="211"/>
        <end position="342"/>
    </location>
</feature>
<dbReference type="SMART" id="SM00267">
    <property type="entry name" value="GGDEF"/>
    <property type="match status" value="1"/>
</dbReference>
<dbReference type="STRING" id="50340.PF66_02353"/>
<dbReference type="GO" id="GO:0005886">
    <property type="term" value="C:plasma membrane"/>
    <property type="evidence" value="ECO:0007669"/>
    <property type="project" value="UniProtKB-SubCell"/>
</dbReference>
<dbReference type="InterPro" id="IPR000160">
    <property type="entry name" value="GGDEF_dom"/>
</dbReference>
<feature type="transmembrane region" description="Helical" evidence="5">
    <location>
        <begin position="79"/>
        <end position="108"/>
    </location>
</feature>
<dbReference type="Proteomes" id="UP000037931">
    <property type="component" value="Unassembled WGS sequence"/>
</dbReference>
<dbReference type="OrthoDB" id="9812260at2"/>
<dbReference type="EC" id="2.7.7.65" evidence="3"/>
<dbReference type="InterPro" id="IPR043128">
    <property type="entry name" value="Rev_trsase/Diguanyl_cyclase"/>
</dbReference>
<dbReference type="InterPro" id="IPR029787">
    <property type="entry name" value="Nucleotide_cyclase"/>
</dbReference>
<evidence type="ECO:0000313" key="8">
    <source>
        <dbReference type="Proteomes" id="UP000037931"/>
    </source>
</evidence>
<dbReference type="Gene3D" id="3.30.70.270">
    <property type="match status" value="1"/>
</dbReference>
<feature type="transmembrane region" description="Helical" evidence="5">
    <location>
        <begin position="120"/>
        <end position="138"/>
    </location>
</feature>
<reference evidence="7 8" key="1">
    <citation type="journal article" date="2015" name="PLoS ONE">
        <title>Rice-Infecting Pseudomonas Genomes Are Highly Accessorized and Harbor Multiple Putative Virulence Mechanisms to Cause Sheath Brown Rot.</title>
        <authorList>
            <person name="Quibod I.L."/>
            <person name="Grande G."/>
            <person name="Oreiro E.G."/>
            <person name="Borja F.N."/>
            <person name="Dossa G.S."/>
            <person name="Mauleon R."/>
            <person name="Cruz C.V."/>
            <person name="Oliva R."/>
        </authorList>
    </citation>
    <scope>NUCLEOTIDE SEQUENCE [LARGE SCALE GENOMIC DNA]</scope>
    <source>
        <strain evidence="7 8">IRRI 6609</strain>
    </source>
</reference>
<feature type="transmembrane region" description="Helical" evidence="5">
    <location>
        <begin position="40"/>
        <end position="58"/>
    </location>
</feature>
<dbReference type="Pfam" id="PF00990">
    <property type="entry name" value="GGDEF"/>
    <property type="match status" value="1"/>
</dbReference>
<protein>
    <recommendedName>
        <fullName evidence="3">diguanylate cyclase</fullName>
        <ecNumber evidence="3">2.7.7.65</ecNumber>
    </recommendedName>
</protein>
<proteinExistence type="predicted"/>
<dbReference type="EMBL" id="JSYZ01000007">
    <property type="protein sequence ID" value="KPA91470.1"/>
    <property type="molecule type" value="Genomic_DNA"/>
</dbReference>
<evidence type="ECO:0000256" key="1">
    <source>
        <dbReference type="ARBA" id="ARBA00001946"/>
    </source>
</evidence>
<dbReference type="PANTHER" id="PTHR45138:SF9">
    <property type="entry name" value="DIGUANYLATE CYCLASE DGCM-RELATED"/>
    <property type="match status" value="1"/>
</dbReference>
<comment type="caution">
    <text evidence="7">The sequence shown here is derived from an EMBL/GenBank/DDBJ whole genome shotgun (WGS) entry which is preliminary data.</text>
</comment>
<gene>
    <name evidence="7" type="ORF">PF66_02353</name>
</gene>
<dbReference type="PANTHER" id="PTHR45138">
    <property type="entry name" value="REGULATORY COMPONENTS OF SENSORY TRANSDUCTION SYSTEM"/>
    <property type="match status" value="1"/>
</dbReference>
<evidence type="ECO:0000256" key="5">
    <source>
        <dbReference type="SAM" id="Phobius"/>
    </source>
</evidence>
<feature type="transmembrane region" description="Helical" evidence="5">
    <location>
        <begin position="15"/>
        <end position="34"/>
    </location>
</feature>
<accession>A0A0M9GI43</accession>
<comment type="catalytic activity">
    <reaction evidence="4">
        <text>2 GTP = 3',3'-c-di-GMP + 2 diphosphate</text>
        <dbReference type="Rhea" id="RHEA:24898"/>
        <dbReference type="ChEBI" id="CHEBI:33019"/>
        <dbReference type="ChEBI" id="CHEBI:37565"/>
        <dbReference type="ChEBI" id="CHEBI:58805"/>
        <dbReference type="EC" id="2.7.7.65"/>
    </reaction>
</comment>
<dbReference type="PATRIC" id="fig|50340.43.peg.5724"/>
<dbReference type="CDD" id="cd01949">
    <property type="entry name" value="GGDEF"/>
    <property type="match status" value="1"/>
</dbReference>
<organism evidence="7 8">
    <name type="scientific">Pseudomonas asplenii</name>
    <dbReference type="NCBI Taxonomy" id="53407"/>
    <lineage>
        <taxon>Bacteria</taxon>
        <taxon>Pseudomonadati</taxon>
        <taxon>Pseudomonadota</taxon>
        <taxon>Gammaproteobacteria</taxon>
        <taxon>Pseudomonadales</taxon>
        <taxon>Pseudomonadaceae</taxon>
        <taxon>Pseudomonas</taxon>
    </lineage>
</organism>
<keyword evidence="5" id="KW-1133">Transmembrane helix</keyword>
<dbReference type="NCBIfam" id="TIGR00254">
    <property type="entry name" value="GGDEF"/>
    <property type="match status" value="1"/>
</dbReference>
<dbReference type="PROSITE" id="PS50887">
    <property type="entry name" value="GGDEF"/>
    <property type="match status" value="1"/>
</dbReference>
<dbReference type="FunFam" id="3.30.70.270:FF:000001">
    <property type="entry name" value="Diguanylate cyclase domain protein"/>
    <property type="match status" value="1"/>
</dbReference>
<dbReference type="Pfam" id="PF05230">
    <property type="entry name" value="MASE2"/>
    <property type="match status" value="1"/>
</dbReference>
<keyword evidence="5" id="KW-0812">Transmembrane</keyword>
<sequence>MDRIKHGKRFTKRIYYPRILGTILCAPIILESIIHQQNFLILASLLFINVAIWPHVAYRISNRSKNPYMAEIRNLDVDSLLCGLWMGAIGLNPISSISLSAMVAMNAINTGGLKSLKKGLTLQASGILAWQILVGIDLQQSSILSAWSSLPLLTLYPISVSFTSYKLASELYKIKNTLNSLSITDELTGLLNRRYLDEELKNIASSNNRKNNTFLIVLDLDNFKAVNDRYGHPTGDSILCLLSKTLRSSLRSADLIARFGGDEFCIIMEGVSLEQAATIIERACQNFKINSAHIVAPSLSVSVGIASWHDEFESAKQWFAHADSLLYKAKKSGRNRIVTDSPHCAPTVVQ</sequence>
<evidence type="ECO:0000256" key="4">
    <source>
        <dbReference type="ARBA" id="ARBA00034247"/>
    </source>
</evidence>
<evidence type="ECO:0000313" key="7">
    <source>
        <dbReference type="EMBL" id="KPA91470.1"/>
    </source>
</evidence>
<evidence type="ECO:0000259" key="6">
    <source>
        <dbReference type="PROSITE" id="PS50887"/>
    </source>
</evidence>
<dbReference type="GO" id="GO:0052621">
    <property type="term" value="F:diguanylate cyclase activity"/>
    <property type="evidence" value="ECO:0007669"/>
    <property type="project" value="UniProtKB-EC"/>
</dbReference>
<comment type="subcellular location">
    <subcellularLocation>
        <location evidence="2">Cell inner membrane</location>
    </subcellularLocation>
</comment>
<comment type="cofactor">
    <cofactor evidence="1">
        <name>Mg(2+)</name>
        <dbReference type="ChEBI" id="CHEBI:18420"/>
    </cofactor>
</comment>
<keyword evidence="5" id="KW-0472">Membrane</keyword>
<evidence type="ECO:0000256" key="3">
    <source>
        <dbReference type="ARBA" id="ARBA00012528"/>
    </source>
</evidence>
<evidence type="ECO:0000256" key="2">
    <source>
        <dbReference type="ARBA" id="ARBA00004533"/>
    </source>
</evidence>
<name>A0A0M9GI43_9PSED</name>
<dbReference type="InterPro" id="IPR007894">
    <property type="entry name" value="MASE2"/>
</dbReference>
<dbReference type="AlphaFoldDB" id="A0A0M9GI43"/>
<dbReference type="InterPro" id="IPR050469">
    <property type="entry name" value="Diguanylate_Cyclase"/>
</dbReference>